<reference evidence="1" key="1">
    <citation type="submission" date="2006-10" db="EMBL/GenBank/DDBJ databases">
        <authorList>
            <person name="Amadeo P."/>
            <person name="Zhao Q."/>
            <person name="Wortman J."/>
            <person name="Fraser-Liggett C."/>
            <person name="Carlton J."/>
        </authorList>
    </citation>
    <scope>NUCLEOTIDE SEQUENCE</scope>
    <source>
        <strain evidence="1">G3</strain>
    </source>
</reference>
<accession>A2EAR1</accession>
<reference evidence="1" key="2">
    <citation type="journal article" date="2007" name="Science">
        <title>Draft genome sequence of the sexually transmitted pathogen Trichomonas vaginalis.</title>
        <authorList>
            <person name="Carlton J.M."/>
            <person name="Hirt R.P."/>
            <person name="Silva J.C."/>
            <person name="Delcher A.L."/>
            <person name="Schatz M."/>
            <person name="Zhao Q."/>
            <person name="Wortman J.R."/>
            <person name="Bidwell S.L."/>
            <person name="Alsmark U.C.M."/>
            <person name="Besteiro S."/>
            <person name="Sicheritz-Ponten T."/>
            <person name="Noel C.J."/>
            <person name="Dacks J.B."/>
            <person name="Foster P.G."/>
            <person name="Simillion C."/>
            <person name="Van de Peer Y."/>
            <person name="Miranda-Saavedra D."/>
            <person name="Barton G.J."/>
            <person name="Westrop G.D."/>
            <person name="Mueller S."/>
            <person name="Dessi D."/>
            <person name="Fiori P.L."/>
            <person name="Ren Q."/>
            <person name="Paulsen I."/>
            <person name="Zhang H."/>
            <person name="Bastida-Corcuera F.D."/>
            <person name="Simoes-Barbosa A."/>
            <person name="Brown M.T."/>
            <person name="Hayes R.D."/>
            <person name="Mukherjee M."/>
            <person name="Okumura C.Y."/>
            <person name="Schneider R."/>
            <person name="Smith A.J."/>
            <person name="Vanacova S."/>
            <person name="Villalvazo M."/>
            <person name="Haas B.J."/>
            <person name="Pertea M."/>
            <person name="Feldblyum T.V."/>
            <person name="Utterback T.R."/>
            <person name="Shu C.L."/>
            <person name="Osoegawa K."/>
            <person name="de Jong P.J."/>
            <person name="Hrdy I."/>
            <person name="Horvathova L."/>
            <person name="Zubacova Z."/>
            <person name="Dolezal P."/>
            <person name="Malik S.B."/>
            <person name="Logsdon J.M. Jr."/>
            <person name="Henze K."/>
            <person name="Gupta A."/>
            <person name="Wang C.C."/>
            <person name="Dunne R.L."/>
            <person name="Upcroft J.A."/>
            <person name="Upcroft P."/>
            <person name="White O."/>
            <person name="Salzberg S.L."/>
            <person name="Tang P."/>
            <person name="Chiu C.-H."/>
            <person name="Lee Y.-S."/>
            <person name="Embley T.M."/>
            <person name="Coombs G.H."/>
            <person name="Mottram J.C."/>
            <person name="Tachezy J."/>
            <person name="Fraser-Liggett C.M."/>
            <person name="Johnson P.J."/>
        </authorList>
    </citation>
    <scope>NUCLEOTIDE SEQUENCE [LARGE SCALE GENOMIC DNA]</scope>
    <source>
        <strain evidence="1">G3</strain>
    </source>
</reference>
<dbReference type="EMBL" id="DS113341">
    <property type="protein sequence ID" value="EAY10264.1"/>
    <property type="molecule type" value="Genomic_DNA"/>
</dbReference>
<protein>
    <submittedName>
        <fullName evidence="1">Uncharacterized protein</fullName>
    </submittedName>
</protein>
<evidence type="ECO:0000313" key="2">
    <source>
        <dbReference type="Proteomes" id="UP000001542"/>
    </source>
</evidence>
<dbReference type="InParanoid" id="A2EAR1"/>
<keyword evidence="2" id="KW-1185">Reference proteome</keyword>
<dbReference type="VEuPathDB" id="TrichDB:TVAGG3_0958730"/>
<gene>
    <name evidence="1" type="ORF">TVAG_046860</name>
</gene>
<dbReference type="RefSeq" id="XP_001322487.1">
    <property type="nucleotide sequence ID" value="XM_001322452.1"/>
</dbReference>
<name>A2EAR1_TRIV3</name>
<sequence length="248" mass="28273">MTTLPFPSEIKIDNYLQSDRLSVTKTWNAIACVPSDEVKISLAKLKPSYAAHKLIEVLSAAGVNAFYDRNTSRHRILLECAVQKNWASLRKYILGATCIKTKVNNVKQHKVVVKTDDINLSFYLCKPGKLYVVQNGKICFNYYNKEVNFEQKDLKSRSLIERLDSPLGAIYQVQETIPALIPSVSNPPQDNLLYVQPETSPDNSLDSPTELYDELPNMSVDQNKYIIDHQEDINFFTEFEFPAFNQSN</sequence>
<dbReference type="Proteomes" id="UP000001542">
    <property type="component" value="Unassembled WGS sequence"/>
</dbReference>
<organism evidence="1 2">
    <name type="scientific">Trichomonas vaginalis (strain ATCC PRA-98 / G3)</name>
    <dbReference type="NCBI Taxonomy" id="412133"/>
    <lineage>
        <taxon>Eukaryota</taxon>
        <taxon>Metamonada</taxon>
        <taxon>Parabasalia</taxon>
        <taxon>Trichomonadida</taxon>
        <taxon>Trichomonadidae</taxon>
        <taxon>Trichomonas</taxon>
    </lineage>
</organism>
<dbReference type="KEGG" id="tva:4768197"/>
<dbReference type="VEuPathDB" id="TrichDB:TVAG_046860"/>
<dbReference type="AlphaFoldDB" id="A2EAR1"/>
<proteinExistence type="predicted"/>
<evidence type="ECO:0000313" key="1">
    <source>
        <dbReference type="EMBL" id="EAY10264.1"/>
    </source>
</evidence>